<evidence type="ECO:0000313" key="9">
    <source>
        <dbReference type="Proteomes" id="UP000002357"/>
    </source>
</evidence>
<keyword evidence="4" id="KW-0560">Oxidoreductase</keyword>
<organism evidence="8 9">
    <name type="scientific">Streptomyces clavuligerus</name>
    <dbReference type="NCBI Taxonomy" id="1901"/>
    <lineage>
        <taxon>Bacteria</taxon>
        <taxon>Bacillati</taxon>
        <taxon>Actinomycetota</taxon>
        <taxon>Actinomycetes</taxon>
        <taxon>Kitasatosporales</taxon>
        <taxon>Streptomycetaceae</taxon>
        <taxon>Streptomyces</taxon>
    </lineage>
</organism>
<gene>
    <name evidence="8" type="ORF">SCLAV_p0726</name>
</gene>
<dbReference type="FunFam" id="1.10.630.10:FF:000018">
    <property type="entry name" value="Cytochrome P450 monooxygenase"/>
    <property type="match status" value="1"/>
</dbReference>
<evidence type="ECO:0000256" key="2">
    <source>
        <dbReference type="ARBA" id="ARBA00022617"/>
    </source>
</evidence>
<dbReference type="InterPro" id="IPR036396">
    <property type="entry name" value="Cyt_P450_sf"/>
</dbReference>
<reference evidence="8 9" key="1">
    <citation type="journal article" date="2010" name="Genome Biol. Evol.">
        <title>The sequence of a 1.8-mb bacterial linear plasmid reveals a rich evolutionary reservoir of secondary metabolic pathways.</title>
        <authorList>
            <person name="Medema M.H."/>
            <person name="Trefzer A."/>
            <person name="Kovalchuk A."/>
            <person name="van den Berg M."/>
            <person name="Mueller U."/>
            <person name="Heijne W."/>
            <person name="Wu L."/>
            <person name="Alam M.T."/>
            <person name="Ronning C.M."/>
            <person name="Nierman W.C."/>
            <person name="Bovenberg R.A.L."/>
            <person name="Breitling R."/>
            <person name="Takano E."/>
        </authorList>
    </citation>
    <scope>NUCLEOTIDE SEQUENCE [LARGE SCALE GENOMIC DNA]</scope>
    <source>
        <strain evidence="9">ATCC 27064 / DSM 738 / JCM 4710 / NBRC 13307 / NCIMB 12785 / NRRL 3585 / VKM Ac-602</strain>
        <plasmid evidence="8">pSCL4</plasmid>
    </source>
</reference>
<dbReference type="InterPro" id="IPR001128">
    <property type="entry name" value="Cyt_P450"/>
</dbReference>
<dbReference type="Pfam" id="PF00067">
    <property type="entry name" value="p450"/>
    <property type="match status" value="1"/>
</dbReference>
<dbReference type="PANTHER" id="PTHR46696">
    <property type="entry name" value="P450, PUTATIVE (EUROFUNG)-RELATED"/>
    <property type="match status" value="1"/>
</dbReference>
<dbReference type="PANTHER" id="PTHR46696:SF1">
    <property type="entry name" value="CYTOCHROME P450 YJIB-RELATED"/>
    <property type="match status" value="1"/>
</dbReference>
<dbReference type="GO" id="GO:0016705">
    <property type="term" value="F:oxidoreductase activity, acting on paired donors, with incorporation or reduction of molecular oxygen"/>
    <property type="evidence" value="ECO:0007669"/>
    <property type="project" value="InterPro"/>
</dbReference>
<geneLocation type="plasmid" evidence="8 9">
    <name>pSCL4</name>
</geneLocation>
<keyword evidence="6" id="KW-0503">Monooxygenase</keyword>
<dbReference type="PRINTS" id="PR00359">
    <property type="entry name" value="BP450"/>
</dbReference>
<dbReference type="AlphaFoldDB" id="D5SJX0"/>
<evidence type="ECO:0000256" key="1">
    <source>
        <dbReference type="ARBA" id="ARBA00010617"/>
    </source>
</evidence>
<evidence type="ECO:0000256" key="5">
    <source>
        <dbReference type="ARBA" id="ARBA00023004"/>
    </source>
</evidence>
<dbReference type="EMBL" id="CM000914">
    <property type="protein sequence ID" value="EFG04213.2"/>
    <property type="molecule type" value="Genomic_DNA"/>
</dbReference>
<keyword evidence="9" id="KW-1185">Reference proteome</keyword>
<dbReference type="eggNOG" id="COG2124">
    <property type="taxonomic scope" value="Bacteria"/>
</dbReference>
<dbReference type="Gene3D" id="1.10.630.10">
    <property type="entry name" value="Cytochrome P450"/>
    <property type="match status" value="1"/>
</dbReference>
<feature type="compositionally biased region" description="Basic and acidic residues" evidence="7">
    <location>
        <begin position="121"/>
        <end position="130"/>
    </location>
</feature>
<protein>
    <submittedName>
        <fullName evidence="8">Cytochrome P450 hydroxylase</fullName>
    </submittedName>
</protein>
<dbReference type="CDD" id="cd11029">
    <property type="entry name" value="CYP107-like"/>
    <property type="match status" value="1"/>
</dbReference>
<dbReference type="InterPro" id="IPR002397">
    <property type="entry name" value="Cyt_P450_B"/>
</dbReference>
<evidence type="ECO:0000256" key="4">
    <source>
        <dbReference type="ARBA" id="ARBA00023002"/>
    </source>
</evidence>
<comment type="similarity">
    <text evidence="1">Belongs to the cytochrome P450 family.</text>
</comment>
<evidence type="ECO:0000256" key="7">
    <source>
        <dbReference type="SAM" id="MobiDB-lite"/>
    </source>
</evidence>
<dbReference type="GO" id="GO:0005506">
    <property type="term" value="F:iron ion binding"/>
    <property type="evidence" value="ECO:0007669"/>
    <property type="project" value="InterPro"/>
</dbReference>
<dbReference type="GO" id="GO:0020037">
    <property type="term" value="F:heme binding"/>
    <property type="evidence" value="ECO:0007669"/>
    <property type="project" value="InterPro"/>
</dbReference>
<proteinExistence type="inferred from homology"/>
<keyword evidence="5" id="KW-0408">Iron</keyword>
<dbReference type="GO" id="GO:0004497">
    <property type="term" value="F:monooxygenase activity"/>
    <property type="evidence" value="ECO:0007669"/>
    <property type="project" value="UniProtKB-KW"/>
</dbReference>
<accession>D5SJX0</accession>
<name>D5SJX0_STRCL</name>
<keyword evidence="3" id="KW-0479">Metal-binding</keyword>
<feature type="region of interest" description="Disordered" evidence="7">
    <location>
        <begin position="553"/>
        <end position="572"/>
    </location>
</feature>
<sequence length="572" mass="61974">MLGGPCPRRAPWTYVSRNGAVHGTAPAAGALPSTTSRRDLPYGAFRTESSAREGLSVRAPRTSAPVRVLPYGASRRGFPYGPPRPAVRAPGRPLDALFTERCRPRTMDPRPAPTRRTPAGRRAEPTDRRRIGPVGGIRPHLPSGAPMETTDPAESSRTEPLPQLDLSPRRSPHATNARLLAEGNVADTVLPGGIPGMAVLGHEALKDFLTHPEVTKNPEHFTALQEGRIPENWPMLLFTTVPGMHTADGAKHRRLRSLISKEFTARRVEELRPRIEGHVSRLLDGLAAAAAAAGDGVVDLHPHFALPLPLEVICELFGVDEEYRQRMHELTEQTLDVTGDPEPAALAYRELTEVVATVVVNRTREPGDDLTSALIALREEDGDRLSEDELNATIRTSIIAGHETTMTLISNAVRALCGHREQLDTVRSGGASWGDVVEETLRWDAPISYFPFRYPKRDLVVDGTLIPKGTPVLAGYSAAGRDKAAHGADADRFDVTRAARESAVRHLSLGHGAHFCVGAHLGRTEAEIALRSLFARFPELDLAVPEADLLRHPSPLDSATDGLPVRLGTEAG</sequence>
<feature type="region of interest" description="Disordered" evidence="7">
    <location>
        <begin position="104"/>
        <end position="171"/>
    </location>
</feature>
<evidence type="ECO:0000256" key="6">
    <source>
        <dbReference type="ARBA" id="ARBA00023033"/>
    </source>
</evidence>
<evidence type="ECO:0000256" key="3">
    <source>
        <dbReference type="ARBA" id="ARBA00022723"/>
    </source>
</evidence>
<dbReference type="Proteomes" id="UP000002357">
    <property type="component" value="Plasmid pSCL4"/>
</dbReference>
<dbReference type="SUPFAM" id="SSF48264">
    <property type="entry name" value="Cytochrome P450"/>
    <property type="match status" value="1"/>
</dbReference>
<keyword evidence="2" id="KW-0349">Heme</keyword>
<keyword evidence="8" id="KW-0614">Plasmid</keyword>
<evidence type="ECO:0000313" key="8">
    <source>
        <dbReference type="EMBL" id="EFG04213.2"/>
    </source>
</evidence>